<dbReference type="Gene3D" id="3.30.160.60">
    <property type="entry name" value="Classic Zinc Finger"/>
    <property type="match status" value="1"/>
</dbReference>
<dbReference type="GO" id="GO:0006383">
    <property type="term" value="P:transcription by RNA polymerase III"/>
    <property type="evidence" value="ECO:0007669"/>
    <property type="project" value="TreeGrafter"/>
</dbReference>
<dbReference type="InterPro" id="IPR001680">
    <property type="entry name" value="WD40_rpt"/>
</dbReference>
<feature type="domain" description="C2H2-type" evidence="7">
    <location>
        <begin position="407"/>
        <end position="435"/>
    </location>
</feature>
<sequence>MESSASFETITPKKRGRPSKKVGDASSDVLKNAEDSLAEKITPTRRSGRQKKATLRATPSYHDSEEEENLPSRRKILSVKTFQEVTVLSPAEKETPKRRGRPKKVDLPPTPSSPSCPSNIQEESSMKSGRKLKLLIERPVPDDKDSGLETPVSNSRTRKRKAPEDEMISNTPVKMKTTSNVTCGVCKKEMSQPSFTYHRYSVHSGLARLEGEPQEFTDEEIAQEKRKTLFKIKRIPCSKCSANFTTLLGLDYHEKRCGAGVTDLQNMLQECTLCGKRVMALSAHMKVHNKRPEKSEEFNKVERTSTPIPASKSKRAAAQKAASLLKELREDLVDGPTQKPLNKAVKLFTEPSSSKVTNSIIGAWKKQIESKSIAKCRYPSCPFASDSIDKLKEHHVQCEIGSQSKCFACLKCDFRSQDKSQIMEHALNTHVSEKEDDAFELSGSSSDDTDDDEANEDGMYDSDDDNDRTVDRRKSVPQNTKNIEKAYGLSSQDLLQFKSLSTSQHIPIWLAKFHKRNFTRNASLYEDWAPKFKTCIDLPKNYLPSNEESIPFSRRKVTTGNLFMDKVDVTLEKLRRFQSQLQNGTPTFFCGGSIHGVSWCPMPAVVDGSTTERDQYLAVSVLHEEHLYRSASEAAFGSEYLIQIWNCGNIRNVCPAQVAPELEFCIAHNYGRVWSLVWCPSGCYDQERLGLLAAACSDGTVRIFSIPNPTTLTKENSKPLFLLTDANVTLRLNTKEISECTSLDWDSTLGHKFIVAGFANGIVGLWDIHTKSPLLLSGDSLLPVWSFYAHSSVVTAVSLSPHHSDARFLATASTDRTVKLWDRHDLAVPISWSKRSRVTDIRWRRHWPGVLLCVEDVCALFRCSTVFYDFGYTGNKQGLLPQNSVVWSSAENEYLDVIAHSTNAGEVVVYASHLAVFDCDEKKLRKQRLLILRTDLIDCTATKNVFLNRMQKIYLESNSKKAAEIKTQKRESPNYSLVFNDVASSVVRSFGNQKKSPVISVSGENMDVIMPCDDPITSINKISFNPNLESHAWMCVCGENGLVQLLKIDSPSLSKVTTCYVREMNNSSVDS</sequence>
<dbReference type="PROSITE" id="PS50294">
    <property type="entry name" value="WD_REPEATS_REGION"/>
    <property type="match status" value="1"/>
</dbReference>
<feature type="compositionally biased region" description="Basic and acidic residues" evidence="6">
    <location>
        <begin position="290"/>
        <end position="303"/>
    </location>
</feature>
<dbReference type="Pfam" id="PF00400">
    <property type="entry name" value="WD40"/>
    <property type="match status" value="2"/>
</dbReference>
<dbReference type="InterPro" id="IPR015943">
    <property type="entry name" value="WD40/YVTN_repeat-like_dom_sf"/>
</dbReference>
<evidence type="ECO:0000313" key="9">
    <source>
        <dbReference type="Proteomes" id="UP000789390"/>
    </source>
</evidence>
<feature type="region of interest" description="Disordered" evidence="6">
    <location>
        <begin position="286"/>
        <end position="313"/>
    </location>
</feature>
<feature type="compositionally biased region" description="Basic and acidic residues" evidence="6">
    <location>
        <begin position="134"/>
        <end position="147"/>
    </location>
</feature>
<evidence type="ECO:0000256" key="4">
    <source>
        <dbReference type="PROSITE-ProRule" id="PRU00042"/>
    </source>
</evidence>
<dbReference type="EMBL" id="CAKKLH010000112">
    <property type="protein sequence ID" value="CAH0103628.1"/>
    <property type="molecule type" value="Genomic_DNA"/>
</dbReference>
<dbReference type="PROSITE" id="PS50157">
    <property type="entry name" value="ZINC_FINGER_C2H2_2"/>
    <property type="match status" value="1"/>
</dbReference>
<dbReference type="OrthoDB" id="6339630at2759"/>
<dbReference type="SMART" id="SM00355">
    <property type="entry name" value="ZnF_C2H2"/>
    <property type="match status" value="4"/>
</dbReference>
<dbReference type="InterPro" id="IPR036322">
    <property type="entry name" value="WD40_repeat_dom_sf"/>
</dbReference>
<organism evidence="8 9">
    <name type="scientific">Daphnia galeata</name>
    <dbReference type="NCBI Taxonomy" id="27404"/>
    <lineage>
        <taxon>Eukaryota</taxon>
        <taxon>Metazoa</taxon>
        <taxon>Ecdysozoa</taxon>
        <taxon>Arthropoda</taxon>
        <taxon>Crustacea</taxon>
        <taxon>Branchiopoda</taxon>
        <taxon>Diplostraca</taxon>
        <taxon>Cladocera</taxon>
        <taxon>Anomopoda</taxon>
        <taxon>Daphniidae</taxon>
        <taxon>Daphnia</taxon>
    </lineage>
</organism>
<feature type="region of interest" description="Disordered" evidence="6">
    <location>
        <begin position="433"/>
        <end position="483"/>
    </location>
</feature>
<dbReference type="PROSITE" id="PS50082">
    <property type="entry name" value="WD_REPEATS_2"/>
    <property type="match status" value="1"/>
</dbReference>
<dbReference type="SMART" id="SM00320">
    <property type="entry name" value="WD40"/>
    <property type="match status" value="3"/>
</dbReference>
<dbReference type="SUPFAM" id="SSF50978">
    <property type="entry name" value="WD40 repeat-like"/>
    <property type="match status" value="1"/>
</dbReference>
<keyword evidence="2" id="KW-0804">Transcription</keyword>
<keyword evidence="4" id="KW-0479">Metal-binding</keyword>
<proteinExistence type="predicted"/>
<reference evidence="8" key="1">
    <citation type="submission" date="2021-11" db="EMBL/GenBank/DDBJ databases">
        <authorList>
            <person name="Schell T."/>
        </authorList>
    </citation>
    <scope>NUCLEOTIDE SEQUENCE</scope>
    <source>
        <strain evidence="8">M5</strain>
    </source>
</reference>
<feature type="repeat" description="WD" evidence="5">
    <location>
        <begin position="787"/>
        <end position="822"/>
    </location>
</feature>
<evidence type="ECO:0000259" key="7">
    <source>
        <dbReference type="PROSITE" id="PS50157"/>
    </source>
</evidence>
<evidence type="ECO:0000313" key="8">
    <source>
        <dbReference type="EMBL" id="CAH0103628.1"/>
    </source>
</evidence>
<keyword evidence="4" id="KW-0862">Zinc</keyword>
<dbReference type="GO" id="GO:0000127">
    <property type="term" value="C:transcription factor TFIIIC complex"/>
    <property type="evidence" value="ECO:0007669"/>
    <property type="project" value="TreeGrafter"/>
</dbReference>
<dbReference type="PANTHER" id="PTHR15052">
    <property type="entry name" value="RNA POLYMERASE III TRANSCRIPTION INITIATION FACTOR COMPLEX SUBUNIT"/>
    <property type="match status" value="1"/>
</dbReference>
<accession>A0A8J2RQA4</accession>
<keyword evidence="9" id="KW-1185">Reference proteome</keyword>
<comment type="caution">
    <text evidence="8">The sequence shown here is derived from an EMBL/GenBank/DDBJ whole genome shotgun (WGS) entry which is preliminary data.</text>
</comment>
<gene>
    <name evidence="8" type="ORF">DGAL_LOCUS6210</name>
</gene>
<evidence type="ECO:0000256" key="3">
    <source>
        <dbReference type="ARBA" id="ARBA00023242"/>
    </source>
</evidence>
<dbReference type="AlphaFoldDB" id="A0A8J2RQA4"/>
<dbReference type="InterPro" id="IPR052416">
    <property type="entry name" value="GTF3C_component"/>
</dbReference>
<keyword evidence="4" id="KW-0863">Zinc-finger</keyword>
<keyword evidence="5" id="KW-0853">WD repeat</keyword>
<dbReference type="Proteomes" id="UP000789390">
    <property type="component" value="Unassembled WGS sequence"/>
</dbReference>
<keyword evidence="3" id="KW-0539">Nucleus</keyword>
<feature type="region of interest" description="Disordered" evidence="6">
    <location>
        <begin position="1"/>
        <end position="164"/>
    </location>
</feature>
<evidence type="ECO:0000256" key="2">
    <source>
        <dbReference type="ARBA" id="ARBA00023163"/>
    </source>
</evidence>
<feature type="compositionally biased region" description="Acidic residues" evidence="6">
    <location>
        <begin position="447"/>
        <end position="466"/>
    </location>
</feature>
<dbReference type="GO" id="GO:0008270">
    <property type="term" value="F:zinc ion binding"/>
    <property type="evidence" value="ECO:0007669"/>
    <property type="project" value="UniProtKB-KW"/>
</dbReference>
<protein>
    <recommendedName>
        <fullName evidence="7">C2H2-type domain-containing protein</fullName>
    </recommendedName>
</protein>
<dbReference type="PANTHER" id="PTHR15052:SF2">
    <property type="entry name" value="GENERAL TRANSCRIPTION FACTOR 3C POLYPEPTIDE 2"/>
    <property type="match status" value="1"/>
</dbReference>
<name>A0A8J2RQA4_9CRUS</name>
<comment type="subcellular location">
    <subcellularLocation>
        <location evidence="1">Nucleus</location>
    </subcellularLocation>
</comment>
<dbReference type="Gene3D" id="2.130.10.10">
    <property type="entry name" value="YVTN repeat-like/Quinoprotein amine dehydrogenase"/>
    <property type="match status" value="1"/>
</dbReference>
<evidence type="ECO:0000256" key="1">
    <source>
        <dbReference type="ARBA" id="ARBA00004123"/>
    </source>
</evidence>
<evidence type="ECO:0000256" key="5">
    <source>
        <dbReference type="PROSITE-ProRule" id="PRU00221"/>
    </source>
</evidence>
<evidence type="ECO:0000256" key="6">
    <source>
        <dbReference type="SAM" id="MobiDB-lite"/>
    </source>
</evidence>
<dbReference type="InterPro" id="IPR013087">
    <property type="entry name" value="Znf_C2H2_type"/>
</dbReference>
<dbReference type="GO" id="GO:0005634">
    <property type="term" value="C:nucleus"/>
    <property type="evidence" value="ECO:0007669"/>
    <property type="project" value="UniProtKB-SubCell"/>
</dbReference>